<sequence>MNVLLLWLSWLAHVLPMFRSSRPKEVMSKVEIVWLVYNQMFSLAICYYYYCTGQPLLAAAFAGGGAASHPSFFF</sequence>
<evidence type="ECO:0000313" key="2">
    <source>
        <dbReference type="Proteomes" id="UP000887574"/>
    </source>
</evidence>
<reference evidence="3" key="1">
    <citation type="submission" date="2022-11" db="UniProtKB">
        <authorList>
            <consortium name="WormBaseParasite"/>
        </authorList>
    </citation>
    <scope>IDENTIFICATION</scope>
</reference>
<name>A0A915CWT3_9BILA</name>
<keyword evidence="1" id="KW-0732">Signal</keyword>
<proteinExistence type="predicted"/>
<accession>A0A915CWT3</accession>
<feature type="chain" id="PRO_5037711516" evidence="1">
    <location>
        <begin position="21"/>
        <end position="74"/>
    </location>
</feature>
<dbReference type="AlphaFoldDB" id="A0A915CWT3"/>
<dbReference type="WBParaSite" id="jg13493">
    <property type="protein sequence ID" value="jg13493"/>
    <property type="gene ID" value="jg13493"/>
</dbReference>
<evidence type="ECO:0000256" key="1">
    <source>
        <dbReference type="SAM" id="SignalP"/>
    </source>
</evidence>
<evidence type="ECO:0000313" key="3">
    <source>
        <dbReference type="WBParaSite" id="jg13493"/>
    </source>
</evidence>
<feature type="signal peptide" evidence="1">
    <location>
        <begin position="1"/>
        <end position="20"/>
    </location>
</feature>
<protein>
    <submittedName>
        <fullName evidence="3">Very-long-chain 3-oxoacyl-CoA synthase</fullName>
    </submittedName>
</protein>
<keyword evidence="2" id="KW-1185">Reference proteome</keyword>
<dbReference type="Proteomes" id="UP000887574">
    <property type="component" value="Unplaced"/>
</dbReference>
<organism evidence="2 3">
    <name type="scientific">Ditylenchus dipsaci</name>
    <dbReference type="NCBI Taxonomy" id="166011"/>
    <lineage>
        <taxon>Eukaryota</taxon>
        <taxon>Metazoa</taxon>
        <taxon>Ecdysozoa</taxon>
        <taxon>Nematoda</taxon>
        <taxon>Chromadorea</taxon>
        <taxon>Rhabditida</taxon>
        <taxon>Tylenchina</taxon>
        <taxon>Tylenchomorpha</taxon>
        <taxon>Sphaerularioidea</taxon>
        <taxon>Anguinidae</taxon>
        <taxon>Anguininae</taxon>
        <taxon>Ditylenchus</taxon>
    </lineage>
</organism>